<dbReference type="EMBL" id="VSSQ01058441">
    <property type="protein sequence ID" value="MPN12149.1"/>
    <property type="molecule type" value="Genomic_DNA"/>
</dbReference>
<gene>
    <name evidence="1" type="ORF">SDC9_159461</name>
</gene>
<dbReference type="AlphaFoldDB" id="A0A645FFM4"/>
<name>A0A645FFM4_9ZZZZ</name>
<organism evidence="1">
    <name type="scientific">bioreactor metagenome</name>
    <dbReference type="NCBI Taxonomy" id="1076179"/>
    <lineage>
        <taxon>unclassified sequences</taxon>
        <taxon>metagenomes</taxon>
        <taxon>ecological metagenomes</taxon>
    </lineage>
</organism>
<evidence type="ECO:0000313" key="1">
    <source>
        <dbReference type="EMBL" id="MPN12149.1"/>
    </source>
</evidence>
<protein>
    <submittedName>
        <fullName evidence="1">Uncharacterized protein</fullName>
    </submittedName>
</protein>
<proteinExistence type="predicted"/>
<accession>A0A645FFM4</accession>
<comment type="caution">
    <text evidence="1">The sequence shown here is derived from an EMBL/GenBank/DDBJ whole genome shotgun (WGS) entry which is preliminary data.</text>
</comment>
<sequence length="109" mass="12110">MAVIQEGQAGEPCAKERQQLVSHHRVGDENGVNLAGLDQISQKARVVRHFQQMGEDKNIRSIALKLVHPGVIPLQGRDACHFITARGQFGQQIQVKLVRASHGHPRQDH</sequence>
<reference evidence="1" key="1">
    <citation type="submission" date="2019-08" db="EMBL/GenBank/DDBJ databases">
        <authorList>
            <person name="Kucharzyk K."/>
            <person name="Murdoch R.W."/>
            <person name="Higgins S."/>
            <person name="Loffler F."/>
        </authorList>
    </citation>
    <scope>NUCLEOTIDE SEQUENCE</scope>
</reference>